<dbReference type="EMBL" id="SGPK01001414">
    <property type="protein sequence ID" value="THG93066.1"/>
    <property type="molecule type" value="Genomic_DNA"/>
</dbReference>
<evidence type="ECO:0000256" key="5">
    <source>
        <dbReference type="ARBA" id="ARBA00022741"/>
    </source>
</evidence>
<dbReference type="Pfam" id="PF00069">
    <property type="entry name" value="Pkinase"/>
    <property type="match status" value="1"/>
</dbReference>
<protein>
    <recommendedName>
        <fullName evidence="2">non-specific serine/threonine protein kinase</fullName>
        <ecNumber evidence="2">2.7.11.1</ecNumber>
    </recommendedName>
</protein>
<evidence type="ECO:0000256" key="11">
    <source>
        <dbReference type="SAM" id="MobiDB-lite"/>
    </source>
</evidence>
<proteinExistence type="inferred from homology"/>
<feature type="region of interest" description="Disordered" evidence="11">
    <location>
        <begin position="162"/>
        <end position="194"/>
    </location>
</feature>
<comment type="catalytic activity">
    <reaction evidence="8">
        <text>L-threonyl-[protein] + ATP = O-phospho-L-threonyl-[protein] + ADP + H(+)</text>
        <dbReference type="Rhea" id="RHEA:46608"/>
        <dbReference type="Rhea" id="RHEA-COMP:11060"/>
        <dbReference type="Rhea" id="RHEA-COMP:11605"/>
        <dbReference type="ChEBI" id="CHEBI:15378"/>
        <dbReference type="ChEBI" id="CHEBI:30013"/>
        <dbReference type="ChEBI" id="CHEBI:30616"/>
        <dbReference type="ChEBI" id="CHEBI:61977"/>
        <dbReference type="ChEBI" id="CHEBI:456216"/>
        <dbReference type="EC" id="2.7.11.1"/>
    </reaction>
</comment>
<evidence type="ECO:0000256" key="6">
    <source>
        <dbReference type="ARBA" id="ARBA00022777"/>
    </source>
</evidence>
<evidence type="ECO:0000256" key="3">
    <source>
        <dbReference type="ARBA" id="ARBA00022527"/>
    </source>
</evidence>
<evidence type="ECO:0000256" key="8">
    <source>
        <dbReference type="ARBA" id="ARBA00047899"/>
    </source>
</evidence>
<evidence type="ECO:0000259" key="12">
    <source>
        <dbReference type="PROSITE" id="PS50011"/>
    </source>
</evidence>
<evidence type="ECO:0000256" key="7">
    <source>
        <dbReference type="ARBA" id="ARBA00022840"/>
    </source>
</evidence>
<feature type="compositionally biased region" description="Low complexity" evidence="11">
    <location>
        <begin position="53"/>
        <end position="93"/>
    </location>
</feature>
<evidence type="ECO:0000256" key="10">
    <source>
        <dbReference type="PROSITE-ProRule" id="PRU10141"/>
    </source>
</evidence>
<feature type="non-terminal residue" evidence="13">
    <location>
        <position position="311"/>
    </location>
</feature>
<keyword evidence="5 10" id="KW-0547">Nucleotide-binding</keyword>
<comment type="similarity">
    <text evidence="1">Belongs to the protein kinase superfamily. STE Ser/Thr protein kinase family. STE20 subfamily.</text>
</comment>
<dbReference type="SUPFAM" id="SSF56112">
    <property type="entry name" value="Protein kinase-like (PK-like)"/>
    <property type="match status" value="1"/>
</dbReference>
<dbReference type="SMART" id="SM00220">
    <property type="entry name" value="S_TKc"/>
    <property type="match status" value="1"/>
</dbReference>
<dbReference type="InterPro" id="IPR017441">
    <property type="entry name" value="Protein_kinase_ATP_BS"/>
</dbReference>
<keyword evidence="4" id="KW-0808">Transferase</keyword>
<dbReference type="EC" id="2.7.11.1" evidence="2"/>
<gene>
    <name evidence="13" type="ORF">EW145_g8484</name>
</gene>
<dbReference type="AlphaFoldDB" id="A0A4S4K5N2"/>
<accession>A0A4S4K5N2</accession>
<evidence type="ECO:0000313" key="14">
    <source>
        <dbReference type="Proteomes" id="UP000308199"/>
    </source>
</evidence>
<dbReference type="GO" id="GO:0005737">
    <property type="term" value="C:cytoplasm"/>
    <property type="evidence" value="ECO:0007669"/>
    <property type="project" value="TreeGrafter"/>
</dbReference>
<dbReference type="PROSITE" id="PS50011">
    <property type="entry name" value="PROTEIN_KINASE_DOM"/>
    <property type="match status" value="1"/>
</dbReference>
<dbReference type="Gene3D" id="1.10.510.10">
    <property type="entry name" value="Transferase(Phosphotransferase) domain 1"/>
    <property type="match status" value="1"/>
</dbReference>
<evidence type="ECO:0000256" key="4">
    <source>
        <dbReference type="ARBA" id="ARBA00022679"/>
    </source>
</evidence>
<dbReference type="GO" id="GO:0005524">
    <property type="term" value="F:ATP binding"/>
    <property type="evidence" value="ECO:0007669"/>
    <property type="project" value="UniProtKB-UniRule"/>
</dbReference>
<evidence type="ECO:0000313" key="13">
    <source>
        <dbReference type="EMBL" id="THG93066.1"/>
    </source>
</evidence>
<feature type="binding site" evidence="10">
    <location>
        <position position="157"/>
    </location>
    <ligand>
        <name>ATP</name>
        <dbReference type="ChEBI" id="CHEBI:30616"/>
    </ligand>
</feature>
<name>A0A4S4K5N2_9AGAM</name>
<feature type="region of interest" description="Disordered" evidence="11">
    <location>
        <begin position="32"/>
        <end position="109"/>
    </location>
</feature>
<evidence type="ECO:0000256" key="1">
    <source>
        <dbReference type="ARBA" id="ARBA00008874"/>
    </source>
</evidence>
<keyword evidence="7 10" id="KW-0067">ATP-binding</keyword>
<dbReference type="Gene3D" id="3.30.200.20">
    <property type="entry name" value="Phosphorylase Kinase, domain 1"/>
    <property type="match status" value="1"/>
</dbReference>
<comment type="caution">
    <text evidence="13">The sequence shown here is derived from an EMBL/GenBank/DDBJ whole genome shotgun (WGS) entry which is preliminary data.</text>
</comment>
<evidence type="ECO:0000256" key="2">
    <source>
        <dbReference type="ARBA" id="ARBA00012513"/>
    </source>
</evidence>
<organism evidence="13 14">
    <name type="scientific">Phellinidium pouzarii</name>
    <dbReference type="NCBI Taxonomy" id="167371"/>
    <lineage>
        <taxon>Eukaryota</taxon>
        <taxon>Fungi</taxon>
        <taxon>Dikarya</taxon>
        <taxon>Basidiomycota</taxon>
        <taxon>Agaricomycotina</taxon>
        <taxon>Agaricomycetes</taxon>
        <taxon>Hymenochaetales</taxon>
        <taxon>Hymenochaetaceae</taxon>
        <taxon>Phellinidium</taxon>
    </lineage>
</organism>
<dbReference type="GO" id="GO:0004674">
    <property type="term" value="F:protein serine/threonine kinase activity"/>
    <property type="evidence" value="ECO:0007669"/>
    <property type="project" value="UniProtKB-KW"/>
</dbReference>
<evidence type="ECO:0000256" key="9">
    <source>
        <dbReference type="ARBA" id="ARBA00048679"/>
    </source>
</evidence>
<dbReference type="OrthoDB" id="68483at2759"/>
<feature type="domain" description="Protein kinase" evidence="12">
    <location>
        <begin position="127"/>
        <end position="311"/>
    </location>
</feature>
<keyword evidence="14" id="KW-1185">Reference proteome</keyword>
<dbReference type="InterPro" id="IPR000719">
    <property type="entry name" value="Prot_kinase_dom"/>
</dbReference>
<comment type="catalytic activity">
    <reaction evidence="9">
        <text>L-seryl-[protein] + ATP = O-phospho-L-seryl-[protein] + ADP + H(+)</text>
        <dbReference type="Rhea" id="RHEA:17989"/>
        <dbReference type="Rhea" id="RHEA-COMP:9863"/>
        <dbReference type="Rhea" id="RHEA-COMP:11604"/>
        <dbReference type="ChEBI" id="CHEBI:15378"/>
        <dbReference type="ChEBI" id="CHEBI:29999"/>
        <dbReference type="ChEBI" id="CHEBI:30616"/>
        <dbReference type="ChEBI" id="CHEBI:83421"/>
        <dbReference type="ChEBI" id="CHEBI:456216"/>
        <dbReference type="EC" id="2.7.11.1"/>
    </reaction>
</comment>
<dbReference type="PROSITE" id="PS00107">
    <property type="entry name" value="PROTEIN_KINASE_ATP"/>
    <property type="match status" value="1"/>
</dbReference>
<keyword evidence="3" id="KW-0723">Serine/threonine-protein kinase</keyword>
<keyword evidence="6" id="KW-0418">Kinase</keyword>
<reference evidence="13 14" key="1">
    <citation type="submission" date="2019-02" db="EMBL/GenBank/DDBJ databases">
        <title>Genome sequencing of the rare red list fungi Phellinidium pouzarii.</title>
        <authorList>
            <person name="Buettner E."/>
            <person name="Kellner H."/>
        </authorList>
    </citation>
    <scope>NUCLEOTIDE SEQUENCE [LARGE SCALE GENOMIC DNA]</scope>
    <source>
        <strain evidence="13 14">DSM 108285</strain>
    </source>
</reference>
<feature type="compositionally biased region" description="Basic and acidic residues" evidence="11">
    <location>
        <begin position="164"/>
        <end position="173"/>
    </location>
</feature>
<dbReference type="PANTHER" id="PTHR48012">
    <property type="entry name" value="STERILE20-LIKE KINASE, ISOFORM B-RELATED"/>
    <property type="match status" value="1"/>
</dbReference>
<dbReference type="PANTHER" id="PTHR48012:SF10">
    <property type="entry name" value="FI20177P1"/>
    <property type="match status" value="1"/>
</dbReference>
<dbReference type="InterPro" id="IPR050629">
    <property type="entry name" value="STE20/SPS1-PAK"/>
</dbReference>
<dbReference type="InterPro" id="IPR011009">
    <property type="entry name" value="Kinase-like_dom_sf"/>
</dbReference>
<sequence length="311" mass="34511">MYAMSSRHSPLHFQHNLSSPIPIHSPTSSSPYAPYIVTHQGPSLPVQGHSHSHSPSRSPVMFVPVSPAAASSSTHAQLQLPAQAAAASTSTSPSPSPTPRPTSDNVITTSRINLGRTSRNRHIINQYIIGHRLGNGQHGEVYKGWDIRRGNMLVAIKACRRKNPKEAKHEQLRQRNRSAIPRSTAAGAGPGPGLVDQLQNAEKKVMREIAIMKKCKHGQIVQLYEVINDRLASKILLVMEYMGGGEVKWRDEHGRPCLRLDQSRRICRDVVLGLDYLHHQGIIHRDIKPANLLWTADRKNVKITDFGVSHF</sequence>
<dbReference type="Proteomes" id="UP000308199">
    <property type="component" value="Unassembled WGS sequence"/>
</dbReference>